<gene>
    <name evidence="3" type="ORF">QB898_07325</name>
</gene>
<feature type="region of interest" description="Disordered" evidence="1">
    <location>
        <begin position="275"/>
        <end position="305"/>
    </location>
</feature>
<evidence type="ECO:0000313" key="3">
    <source>
        <dbReference type="EMBL" id="MDG9699520.1"/>
    </source>
</evidence>
<protein>
    <submittedName>
        <fullName evidence="3">Uncharacterized protein</fullName>
    </submittedName>
</protein>
<organism evidence="3 4">
    <name type="scientific">Ottowia cancrivicina</name>
    <dbReference type="NCBI Taxonomy" id="3040346"/>
    <lineage>
        <taxon>Bacteria</taxon>
        <taxon>Pseudomonadati</taxon>
        <taxon>Pseudomonadota</taxon>
        <taxon>Betaproteobacteria</taxon>
        <taxon>Burkholderiales</taxon>
        <taxon>Comamonadaceae</taxon>
        <taxon>Ottowia</taxon>
    </lineage>
</organism>
<keyword evidence="2" id="KW-0472">Membrane</keyword>
<feature type="transmembrane region" description="Helical" evidence="2">
    <location>
        <begin position="53"/>
        <end position="71"/>
    </location>
</feature>
<feature type="region of interest" description="Disordered" evidence="1">
    <location>
        <begin position="242"/>
        <end position="263"/>
    </location>
</feature>
<dbReference type="Proteomes" id="UP001237156">
    <property type="component" value="Unassembled WGS sequence"/>
</dbReference>
<evidence type="ECO:0000256" key="1">
    <source>
        <dbReference type="SAM" id="MobiDB-lite"/>
    </source>
</evidence>
<comment type="caution">
    <text evidence="3">The sequence shown here is derived from an EMBL/GenBank/DDBJ whole genome shotgun (WGS) entry which is preliminary data.</text>
</comment>
<feature type="transmembrane region" description="Helical" evidence="2">
    <location>
        <begin position="185"/>
        <end position="207"/>
    </location>
</feature>
<dbReference type="AlphaFoldDB" id="A0AAW6RPL2"/>
<keyword evidence="2" id="KW-0812">Transmembrane</keyword>
<dbReference type="EMBL" id="JARVII010000012">
    <property type="protein sequence ID" value="MDG9699520.1"/>
    <property type="molecule type" value="Genomic_DNA"/>
</dbReference>
<sequence length="701" mass="77761">MSSRRLAFPFRLPWHRAFLAAALPLALAGRQLWQLLQAPQEGEAPVAVSPWSLPLWALGAAAALLWLLWVLRFCRKGRVILDENALTVQHAGQTLVVPYAWIRSINLLRRAGYQWLRVEYEGGIVRLPHAMLPTGKAFDKLRRGLRHMARLTRQSTLMQATDSFVEVEDSLPAPASTTPPRRARLLLWLNAWLALTALLWWVALAWLPTAPSFDNAVRETLAQQSRQASPFGPQSLDAGLGPVCLALDDEPRPDGRSASPGGMAWHEDFIDEAARPQAQAQARQAGQTGAASAAGDGGAALPDSAAAPGRRLQQLRALADAGVLERTRINIPLNGALYPATRFRLSRQGWASSGWDSQPHCFELGWRHYLGLTGWHSETPDSNLERSYYAVRVRTGPSASQTPYWASHPAVQRAFADTLGRALRPEIRQIVLVREASGWAGQQTRGRAARSESGWKYWQRELEILYGKAQRQLLLAWIALRGGGAPSQTEARQAIEKIHGAAAASADAQSCLHLPGHPDWPVDEELSAQPARYSVALYAQAERAPESRVVTRTLPYLQRLKELGVLHSERRSISARRGPQAGQMVEADVYELTPAMQPAQHRDYAWCLPLGEPKLDIIDLDIAPPSASYGLLPRFRYRLLRTYPHPPDWAQRSDLQARWPELRDALARGQFCEGEFTYDMARHETAGGGARCRWAYDAGAS</sequence>
<reference evidence="3 4" key="1">
    <citation type="submission" date="2023-04" db="EMBL/GenBank/DDBJ databases">
        <title>Ottowia paracancer sp. nov., isolated from human stomach.</title>
        <authorList>
            <person name="Song Y."/>
        </authorList>
    </citation>
    <scope>NUCLEOTIDE SEQUENCE [LARGE SCALE GENOMIC DNA]</scope>
    <source>
        <strain evidence="3 4">10c7w1</strain>
    </source>
</reference>
<keyword evidence="2" id="KW-1133">Transmembrane helix</keyword>
<evidence type="ECO:0000313" key="4">
    <source>
        <dbReference type="Proteomes" id="UP001237156"/>
    </source>
</evidence>
<accession>A0AAW6RPL2</accession>
<name>A0AAW6RPL2_9BURK</name>
<keyword evidence="4" id="KW-1185">Reference proteome</keyword>
<dbReference type="RefSeq" id="WP_279524414.1">
    <property type="nucleotide sequence ID" value="NZ_JARVII010000012.1"/>
</dbReference>
<proteinExistence type="predicted"/>
<evidence type="ECO:0000256" key="2">
    <source>
        <dbReference type="SAM" id="Phobius"/>
    </source>
</evidence>